<comment type="caution">
    <text evidence="2">The sequence shown here is derived from an EMBL/GenBank/DDBJ whole genome shotgun (WGS) entry which is preliminary data.</text>
</comment>
<name>A0A835ZCA2_9STRA</name>
<dbReference type="Proteomes" id="UP000664859">
    <property type="component" value="Unassembled WGS sequence"/>
</dbReference>
<keyword evidence="3" id="KW-1185">Reference proteome</keyword>
<organism evidence="2 3">
    <name type="scientific">Tribonema minus</name>
    <dbReference type="NCBI Taxonomy" id="303371"/>
    <lineage>
        <taxon>Eukaryota</taxon>
        <taxon>Sar</taxon>
        <taxon>Stramenopiles</taxon>
        <taxon>Ochrophyta</taxon>
        <taxon>PX clade</taxon>
        <taxon>Xanthophyceae</taxon>
        <taxon>Tribonematales</taxon>
        <taxon>Tribonemataceae</taxon>
        <taxon>Tribonema</taxon>
    </lineage>
</organism>
<reference evidence="2" key="1">
    <citation type="submission" date="2021-02" db="EMBL/GenBank/DDBJ databases">
        <title>First Annotated Genome of the Yellow-green Alga Tribonema minus.</title>
        <authorList>
            <person name="Mahan K.M."/>
        </authorList>
    </citation>
    <scope>NUCLEOTIDE SEQUENCE</scope>
    <source>
        <strain evidence="2">UTEX B ZZ1240</strain>
    </source>
</reference>
<feature type="transmembrane region" description="Helical" evidence="1">
    <location>
        <begin position="89"/>
        <end position="113"/>
    </location>
</feature>
<dbReference type="AlphaFoldDB" id="A0A835ZCA2"/>
<keyword evidence="1" id="KW-0472">Membrane</keyword>
<proteinExistence type="predicted"/>
<keyword evidence="1" id="KW-0812">Transmembrane</keyword>
<feature type="transmembrane region" description="Helical" evidence="1">
    <location>
        <begin position="49"/>
        <end position="69"/>
    </location>
</feature>
<sequence length="174" mass="18113">MVRIGLAVTHSAEIFGSLEGHSPHNLGRDASKYQDLANMRAHMLVMRRLLLIVAGGAGLAQGLTCALYPKGGAQLLPVDAATALLCEGAQPVVVLAGAVTAQIAALQLMMVWFGDDRTVKCAVRMLGTQLTLGSLALLRQLAKSGWAGLSPGGRAALVCWPVTIAACALFGRQL</sequence>
<gene>
    <name evidence="2" type="ORF">JKP88DRAFT_284940</name>
</gene>
<evidence type="ECO:0000256" key="1">
    <source>
        <dbReference type="SAM" id="Phobius"/>
    </source>
</evidence>
<protein>
    <submittedName>
        <fullName evidence="2">Uncharacterized protein</fullName>
    </submittedName>
</protein>
<dbReference type="EMBL" id="JAFCMP010000015">
    <property type="protein sequence ID" value="KAG5191732.1"/>
    <property type="molecule type" value="Genomic_DNA"/>
</dbReference>
<evidence type="ECO:0000313" key="3">
    <source>
        <dbReference type="Proteomes" id="UP000664859"/>
    </source>
</evidence>
<evidence type="ECO:0000313" key="2">
    <source>
        <dbReference type="EMBL" id="KAG5191732.1"/>
    </source>
</evidence>
<accession>A0A835ZCA2</accession>
<keyword evidence="1" id="KW-1133">Transmembrane helix</keyword>